<dbReference type="EMBL" id="MDYL01000003">
    <property type="protein sequence ID" value="OQD77193.1"/>
    <property type="molecule type" value="Genomic_DNA"/>
</dbReference>
<feature type="domain" description="FAD-binding" evidence="6">
    <location>
        <begin position="6"/>
        <end position="358"/>
    </location>
</feature>
<dbReference type="PANTHER" id="PTHR13789:SF306">
    <property type="entry name" value="HYDROXYLASE, PUTATIVE-RELATED"/>
    <property type="match status" value="1"/>
</dbReference>
<evidence type="ECO:0000256" key="3">
    <source>
        <dbReference type="ARBA" id="ARBA00022827"/>
    </source>
</evidence>
<dbReference type="SUPFAM" id="SSF51905">
    <property type="entry name" value="FAD/NAD(P)-binding domain"/>
    <property type="match status" value="1"/>
</dbReference>
<evidence type="ECO:0000256" key="5">
    <source>
        <dbReference type="ARBA" id="ARBA00023033"/>
    </source>
</evidence>
<keyword evidence="8" id="KW-1185">Reference proteome</keyword>
<dbReference type="GO" id="GO:0071949">
    <property type="term" value="F:FAD binding"/>
    <property type="evidence" value="ECO:0007669"/>
    <property type="project" value="InterPro"/>
</dbReference>
<evidence type="ECO:0000256" key="4">
    <source>
        <dbReference type="ARBA" id="ARBA00023002"/>
    </source>
</evidence>
<dbReference type="GO" id="GO:0004497">
    <property type="term" value="F:monooxygenase activity"/>
    <property type="evidence" value="ECO:0007669"/>
    <property type="project" value="UniProtKB-KW"/>
</dbReference>
<dbReference type="Proteomes" id="UP000191522">
    <property type="component" value="Unassembled WGS sequence"/>
</dbReference>
<dbReference type="Gene3D" id="3.50.50.60">
    <property type="entry name" value="FAD/NAD(P)-binding domain"/>
    <property type="match status" value="1"/>
</dbReference>
<dbReference type="InterPro" id="IPR050493">
    <property type="entry name" value="FAD-dep_Monooxygenase_BioMet"/>
</dbReference>
<dbReference type="Pfam" id="PF01494">
    <property type="entry name" value="FAD_binding_3"/>
    <property type="match status" value="1"/>
</dbReference>
<keyword evidence="3" id="KW-0274">FAD</keyword>
<keyword evidence="2" id="KW-0285">Flavoprotein</keyword>
<evidence type="ECO:0000256" key="2">
    <source>
        <dbReference type="ARBA" id="ARBA00022630"/>
    </source>
</evidence>
<dbReference type="AlphaFoldDB" id="A0A1V6PJZ0"/>
<dbReference type="PANTHER" id="PTHR13789">
    <property type="entry name" value="MONOOXYGENASE"/>
    <property type="match status" value="1"/>
</dbReference>
<comment type="similarity">
    <text evidence="1">Belongs to the paxM FAD-dependent monooxygenase family.</text>
</comment>
<gene>
    <name evidence="7" type="ORF">PENDEC_c003G03967</name>
</gene>
<evidence type="ECO:0000256" key="1">
    <source>
        <dbReference type="ARBA" id="ARBA00007992"/>
    </source>
</evidence>
<dbReference type="InterPro" id="IPR036188">
    <property type="entry name" value="FAD/NAD-bd_sf"/>
</dbReference>
<evidence type="ECO:0000313" key="7">
    <source>
        <dbReference type="EMBL" id="OQD77193.1"/>
    </source>
</evidence>
<evidence type="ECO:0000259" key="6">
    <source>
        <dbReference type="Pfam" id="PF01494"/>
    </source>
</evidence>
<keyword evidence="4" id="KW-0560">Oxidoreductase</keyword>
<reference evidence="8" key="1">
    <citation type="journal article" date="2017" name="Nat. Microbiol.">
        <title>Global analysis of biosynthetic gene clusters reveals vast potential of secondary metabolite production in Penicillium species.</title>
        <authorList>
            <person name="Nielsen J.C."/>
            <person name="Grijseels S."/>
            <person name="Prigent S."/>
            <person name="Ji B."/>
            <person name="Dainat J."/>
            <person name="Nielsen K.F."/>
            <person name="Frisvad J.C."/>
            <person name="Workman M."/>
            <person name="Nielsen J."/>
        </authorList>
    </citation>
    <scope>NUCLEOTIDE SEQUENCE [LARGE SCALE GENOMIC DNA]</scope>
    <source>
        <strain evidence="8">IBT 11843</strain>
    </source>
</reference>
<organism evidence="7 8">
    <name type="scientific">Penicillium decumbens</name>
    <dbReference type="NCBI Taxonomy" id="69771"/>
    <lineage>
        <taxon>Eukaryota</taxon>
        <taxon>Fungi</taxon>
        <taxon>Dikarya</taxon>
        <taxon>Ascomycota</taxon>
        <taxon>Pezizomycotina</taxon>
        <taxon>Eurotiomycetes</taxon>
        <taxon>Eurotiomycetidae</taxon>
        <taxon>Eurotiales</taxon>
        <taxon>Aspergillaceae</taxon>
        <taxon>Penicillium</taxon>
    </lineage>
</organism>
<sequence>METPKMHVGIVGAGLGGLTAAIAIARGGARVTVLEATEQLSEIGAGIQVFGNVSRFLVRWGVDKIIGNNLVRPVECNTWSHDGESKLIGHLDMERMEKEQGFPWWVVRRDHLHAGLTESAQQHGVELILGARVTSVKHGAHGAHGAHVRCSNGKLYQFDLLVGADGVKSTVRESIFPDLVPRPISNIAAYRAVLDYEVVYAQIPEARSVLRNTVDFYVGPNGYVLLYPLSGGKELNIVTAFTTDHTVSTVEDVDINEFRDYYKDFPHFLRKVLNLMDATKRWPLLVIPPTKAWSNEHKNVVLLGDAIHSMQNHMAQGAATAMEDGVFLGRVISEVLRGVISSREAIHLYEKQRIPRVWIKQQVSFVNGQISTVTGTEQLERNSASAPEVAAYDQNPLQPEVLPPTYRRWQLFSSAESVPGILAYDAEADADFAPTSISAKYWAPEDRPSAPASWDATGCPALFRGRLLGPTPLTLPVIHQLLNTHLKSVKAAAFPAFFPRLGYPRSEAAPLVDYGEYNSG</sequence>
<protein>
    <recommendedName>
        <fullName evidence="6">FAD-binding domain-containing protein</fullName>
    </recommendedName>
</protein>
<keyword evidence="5" id="KW-0503">Monooxygenase</keyword>
<accession>A0A1V6PJZ0</accession>
<dbReference type="InterPro" id="IPR002938">
    <property type="entry name" value="FAD-bd"/>
</dbReference>
<dbReference type="SUPFAM" id="SSF54373">
    <property type="entry name" value="FAD-linked reductases, C-terminal domain"/>
    <property type="match status" value="1"/>
</dbReference>
<evidence type="ECO:0000313" key="8">
    <source>
        <dbReference type="Proteomes" id="UP000191522"/>
    </source>
</evidence>
<dbReference type="STRING" id="69771.A0A1V6PJZ0"/>
<name>A0A1V6PJZ0_PENDC</name>
<comment type="caution">
    <text evidence="7">The sequence shown here is derived from an EMBL/GenBank/DDBJ whole genome shotgun (WGS) entry which is preliminary data.</text>
</comment>
<dbReference type="OrthoDB" id="420606at2759"/>
<proteinExistence type="inferred from homology"/>
<dbReference type="PRINTS" id="PR00420">
    <property type="entry name" value="RNGMNOXGNASE"/>
</dbReference>